<dbReference type="InterPro" id="IPR016446">
    <property type="entry name" value="Flavin_OxRdtase_Frp"/>
</dbReference>
<comment type="caution">
    <text evidence="7">The sequence shown here is derived from an EMBL/GenBank/DDBJ whole genome shotgun (WGS) entry which is preliminary data.</text>
</comment>
<evidence type="ECO:0000256" key="1">
    <source>
        <dbReference type="ARBA" id="ARBA00008366"/>
    </source>
</evidence>
<dbReference type="AlphaFoldDB" id="A0A4Y3IN43"/>
<dbReference type="SUPFAM" id="SSF55469">
    <property type="entry name" value="FMN-dependent nitroreductase-like"/>
    <property type="match status" value="1"/>
</dbReference>
<dbReference type="Proteomes" id="UP000318242">
    <property type="component" value="Unassembled WGS sequence"/>
</dbReference>
<keyword evidence="2 5" id="KW-0285">Flavoprotein</keyword>
<evidence type="ECO:0000256" key="4">
    <source>
        <dbReference type="ARBA" id="ARBA00023002"/>
    </source>
</evidence>
<keyword evidence="5" id="KW-0521">NADP</keyword>
<comment type="similarity">
    <text evidence="1 5">Belongs to the flavin oxidoreductase frp family.</text>
</comment>
<proteinExistence type="inferred from homology"/>
<dbReference type="CDD" id="cd02146">
    <property type="entry name" value="NfsA-like"/>
    <property type="match status" value="1"/>
</dbReference>
<keyword evidence="4 5" id="KW-0560">Oxidoreductase</keyword>
<evidence type="ECO:0000256" key="2">
    <source>
        <dbReference type="ARBA" id="ARBA00022630"/>
    </source>
</evidence>
<accession>A0A4Y3IN43</accession>
<dbReference type="PANTHER" id="PTHR43425">
    <property type="entry name" value="OXYGEN-INSENSITIVE NADPH NITROREDUCTASE"/>
    <property type="match status" value="1"/>
</dbReference>
<protein>
    <submittedName>
        <fullName evidence="7">NADPH-dependent oxidoreductase</fullName>
    </submittedName>
</protein>
<reference evidence="7 8" key="1">
    <citation type="submission" date="2019-06" db="EMBL/GenBank/DDBJ databases">
        <title>Whole genome shotgun sequence of Vibrio comitans NBRC 102076.</title>
        <authorList>
            <person name="Hosoyama A."/>
            <person name="Uohara A."/>
            <person name="Ohji S."/>
            <person name="Ichikawa N."/>
        </authorList>
    </citation>
    <scope>NUCLEOTIDE SEQUENCE [LARGE SCALE GENOMIC DNA]</scope>
    <source>
        <strain evidence="7 8">NBRC 102076</strain>
    </source>
</reference>
<dbReference type="Pfam" id="PF00881">
    <property type="entry name" value="Nitroreductase"/>
    <property type="match status" value="1"/>
</dbReference>
<dbReference type="InterPro" id="IPR029479">
    <property type="entry name" value="Nitroreductase"/>
</dbReference>
<evidence type="ECO:0000313" key="7">
    <source>
        <dbReference type="EMBL" id="GEA60816.1"/>
    </source>
</evidence>
<dbReference type="PANTHER" id="PTHR43425:SF2">
    <property type="entry name" value="OXYGEN-INSENSITIVE NADPH NITROREDUCTASE"/>
    <property type="match status" value="1"/>
</dbReference>
<dbReference type="NCBIfam" id="NF008033">
    <property type="entry name" value="PRK10765.1"/>
    <property type="match status" value="1"/>
</dbReference>
<name>A0A4Y3IN43_9VIBR</name>
<feature type="domain" description="Nitroreductase" evidence="6">
    <location>
        <begin position="14"/>
        <end position="163"/>
    </location>
</feature>
<evidence type="ECO:0000259" key="6">
    <source>
        <dbReference type="Pfam" id="PF00881"/>
    </source>
</evidence>
<dbReference type="PIRSF" id="PIRSF005426">
    <property type="entry name" value="Frp"/>
    <property type="match status" value="1"/>
</dbReference>
<keyword evidence="8" id="KW-1185">Reference proteome</keyword>
<evidence type="ECO:0000256" key="5">
    <source>
        <dbReference type="PIRNR" id="PIRNR005426"/>
    </source>
</evidence>
<evidence type="ECO:0000313" key="8">
    <source>
        <dbReference type="Proteomes" id="UP000318242"/>
    </source>
</evidence>
<organism evidence="7 8">
    <name type="scientific">Vibrio comitans NBRC 102076</name>
    <dbReference type="NCBI Taxonomy" id="1219078"/>
    <lineage>
        <taxon>Bacteria</taxon>
        <taxon>Pseudomonadati</taxon>
        <taxon>Pseudomonadota</taxon>
        <taxon>Gammaproteobacteria</taxon>
        <taxon>Vibrionales</taxon>
        <taxon>Vibrionaceae</taxon>
        <taxon>Vibrio</taxon>
    </lineage>
</organism>
<sequence length="244" mass="27061">MESKMNSTIKTLLSHRSIRSFTEQTIDSDLLNTILDCGLAASSSSFIQCVSVVRVSTAENRAMLAEYAGGQSYVQSCAEFLVFCADYNRHQQIHPEAQLGFTEQTLIGSIDAAMVAQNCLTAAESLGLGGVYIGGLRNNPQKVADLLSLPKHVIPLFGLCLGYPNQNPETKPRLPKSIVVHQEQYNPISMDELAQYDVQIEDYYATRTDNKKSGSWSTQITQTLSKEARPFMHDFLQKQGFNIK</sequence>
<keyword evidence="3 5" id="KW-0288">FMN</keyword>
<dbReference type="EMBL" id="BJLH01000008">
    <property type="protein sequence ID" value="GEA60816.1"/>
    <property type="molecule type" value="Genomic_DNA"/>
</dbReference>
<dbReference type="GO" id="GO:0016491">
    <property type="term" value="F:oxidoreductase activity"/>
    <property type="evidence" value="ECO:0007669"/>
    <property type="project" value="UniProtKB-UniRule"/>
</dbReference>
<dbReference type="Gene3D" id="3.40.109.10">
    <property type="entry name" value="NADH Oxidase"/>
    <property type="match status" value="1"/>
</dbReference>
<dbReference type="InterPro" id="IPR000415">
    <property type="entry name" value="Nitroreductase-like"/>
</dbReference>
<evidence type="ECO:0000256" key="3">
    <source>
        <dbReference type="ARBA" id="ARBA00022643"/>
    </source>
</evidence>
<gene>
    <name evidence="7" type="ORF">VCO01S_20090</name>
</gene>